<evidence type="ECO:0000313" key="2">
    <source>
        <dbReference type="Proteomes" id="UP001060085"/>
    </source>
</evidence>
<proteinExistence type="predicted"/>
<dbReference type="Proteomes" id="UP001060085">
    <property type="component" value="Linkage Group LG03"/>
</dbReference>
<evidence type="ECO:0000313" key="1">
    <source>
        <dbReference type="EMBL" id="KAI5673975.1"/>
    </source>
</evidence>
<name>A0ACC0BMU3_CATRO</name>
<protein>
    <submittedName>
        <fullName evidence="1">Uncharacterized protein</fullName>
    </submittedName>
</protein>
<comment type="caution">
    <text evidence="1">The sequence shown here is derived from an EMBL/GenBank/DDBJ whole genome shotgun (WGS) entry which is preliminary data.</text>
</comment>
<keyword evidence="2" id="KW-1185">Reference proteome</keyword>
<organism evidence="1 2">
    <name type="scientific">Catharanthus roseus</name>
    <name type="common">Madagascar periwinkle</name>
    <name type="synonym">Vinca rosea</name>
    <dbReference type="NCBI Taxonomy" id="4058"/>
    <lineage>
        <taxon>Eukaryota</taxon>
        <taxon>Viridiplantae</taxon>
        <taxon>Streptophyta</taxon>
        <taxon>Embryophyta</taxon>
        <taxon>Tracheophyta</taxon>
        <taxon>Spermatophyta</taxon>
        <taxon>Magnoliopsida</taxon>
        <taxon>eudicotyledons</taxon>
        <taxon>Gunneridae</taxon>
        <taxon>Pentapetalae</taxon>
        <taxon>asterids</taxon>
        <taxon>lamiids</taxon>
        <taxon>Gentianales</taxon>
        <taxon>Apocynaceae</taxon>
        <taxon>Rauvolfioideae</taxon>
        <taxon>Vinceae</taxon>
        <taxon>Catharanthinae</taxon>
        <taxon>Catharanthus</taxon>
    </lineage>
</organism>
<dbReference type="EMBL" id="CM044703">
    <property type="protein sequence ID" value="KAI5673975.1"/>
    <property type="molecule type" value="Genomic_DNA"/>
</dbReference>
<gene>
    <name evidence="1" type="ORF">M9H77_14339</name>
</gene>
<accession>A0ACC0BMU3</accession>
<reference evidence="2" key="1">
    <citation type="journal article" date="2023" name="Nat. Plants">
        <title>Single-cell RNA sequencing provides a high-resolution roadmap for understanding the multicellular compartmentation of specialized metabolism.</title>
        <authorList>
            <person name="Sun S."/>
            <person name="Shen X."/>
            <person name="Li Y."/>
            <person name="Li Y."/>
            <person name="Wang S."/>
            <person name="Li R."/>
            <person name="Zhang H."/>
            <person name="Shen G."/>
            <person name="Guo B."/>
            <person name="Wei J."/>
            <person name="Xu J."/>
            <person name="St-Pierre B."/>
            <person name="Chen S."/>
            <person name="Sun C."/>
        </authorList>
    </citation>
    <scope>NUCLEOTIDE SEQUENCE [LARGE SCALE GENOMIC DNA]</scope>
</reference>
<sequence length="491" mass="55462">MVLTTVVCDSEEHLDYTFASRYASEPLPRYKMPKRPMPKEAAYQVVNDELMLDGNPRLNLGSFVTTWMEPECDELIMASINKNYVDMEQYPLTTELQNRCVNMIAHLFHAPIGDTETAVGVGTVGSSEAIMLAGLAFKRKWQNKRKTENKPYDKPNIVTGANVQVCWEKFARYFEVELKEVKLREGYYVMDPVKAVEMVDENTICVAAILGSTLNGEFEDVKLLNELLTKKNQETGWDTPIHVDAASGGFIAPFLYPELEWDFRLPLVKSINVSGHKYGLVYAGVGWVVWRSKDDLPEELIFHINYLGTDQPTFTLNFSKGASQIIAQYYQFIRLGFEGYKNIMENCLGNAKALKEGLEKTGRFDIISKDFGVPLVAFSLKDSSKYTVFQIAQSLKRFGWIVPAYTMPPDAEHIDIIRVVIREDFNRSLSERLASDIEKVVKELDELPPLASNKEASVTAAAVTHETDDSKEPLKRSITRKIANKKTSGVC</sequence>